<dbReference type="Pfam" id="PF00005">
    <property type="entry name" value="ABC_tran"/>
    <property type="match status" value="1"/>
</dbReference>
<feature type="transmembrane region" description="Helical" evidence="5">
    <location>
        <begin position="298"/>
        <end position="322"/>
    </location>
</feature>
<organism evidence="7 8">
    <name type="scientific">Candidatus Fischerbacteria bacterium RBG_13_37_8</name>
    <dbReference type="NCBI Taxonomy" id="1817863"/>
    <lineage>
        <taxon>Bacteria</taxon>
        <taxon>Candidatus Fischeribacteriota</taxon>
    </lineage>
</organism>
<evidence type="ECO:0000256" key="1">
    <source>
        <dbReference type="ARBA" id="ARBA00004651"/>
    </source>
</evidence>
<dbReference type="STRING" id="1817863.A2Y62_03355"/>
<dbReference type="PROSITE" id="PS50929">
    <property type="entry name" value="ABC_TM1F"/>
    <property type="match status" value="1"/>
</dbReference>
<dbReference type="PANTHER" id="PTHR43394">
    <property type="entry name" value="ATP-DEPENDENT PERMEASE MDL1, MITOCHONDRIAL"/>
    <property type="match status" value="1"/>
</dbReference>
<evidence type="ECO:0000256" key="3">
    <source>
        <dbReference type="ARBA" id="ARBA00022989"/>
    </source>
</evidence>
<keyword evidence="2 5" id="KW-0812">Transmembrane</keyword>
<dbReference type="SUPFAM" id="SSF90123">
    <property type="entry name" value="ABC transporter transmembrane region"/>
    <property type="match status" value="1"/>
</dbReference>
<dbReference type="InterPro" id="IPR003439">
    <property type="entry name" value="ABC_transporter-like_ATP-bd"/>
</dbReference>
<dbReference type="PANTHER" id="PTHR43394:SF1">
    <property type="entry name" value="ATP-BINDING CASSETTE SUB-FAMILY B MEMBER 10, MITOCHONDRIAL"/>
    <property type="match status" value="1"/>
</dbReference>
<feature type="transmembrane region" description="Helical" evidence="5">
    <location>
        <begin position="449"/>
        <end position="469"/>
    </location>
</feature>
<dbReference type="InterPro" id="IPR036640">
    <property type="entry name" value="ABC1_TM_sf"/>
</dbReference>
<protein>
    <submittedName>
        <fullName evidence="7">ABC transporter</fullName>
    </submittedName>
</protein>
<evidence type="ECO:0000313" key="8">
    <source>
        <dbReference type="Proteomes" id="UP000178943"/>
    </source>
</evidence>
<gene>
    <name evidence="7" type="ORF">A2Y62_03355</name>
</gene>
<dbReference type="EMBL" id="MFGW01000209">
    <property type="protein sequence ID" value="OGF59576.1"/>
    <property type="molecule type" value="Genomic_DNA"/>
</dbReference>
<feature type="transmembrane region" description="Helical" evidence="5">
    <location>
        <begin position="224"/>
        <end position="249"/>
    </location>
</feature>
<evidence type="ECO:0000256" key="4">
    <source>
        <dbReference type="ARBA" id="ARBA00023136"/>
    </source>
</evidence>
<name>A0A1F5V835_9BACT</name>
<comment type="caution">
    <text evidence="7">The sequence shown here is derived from an EMBL/GenBank/DDBJ whole genome shotgun (WGS) entry which is preliminary data.</text>
</comment>
<dbReference type="Pfam" id="PF00664">
    <property type="entry name" value="ABC_membrane"/>
    <property type="match status" value="1"/>
</dbReference>
<feature type="non-terminal residue" evidence="7">
    <location>
        <position position="620"/>
    </location>
</feature>
<comment type="subcellular location">
    <subcellularLocation>
        <location evidence="1">Cell membrane</location>
        <topology evidence="1">Multi-pass membrane protein</topology>
    </subcellularLocation>
</comment>
<dbReference type="GO" id="GO:0015421">
    <property type="term" value="F:ABC-type oligopeptide transporter activity"/>
    <property type="evidence" value="ECO:0007669"/>
    <property type="project" value="TreeGrafter"/>
</dbReference>
<proteinExistence type="predicted"/>
<dbReference type="InterPro" id="IPR039421">
    <property type="entry name" value="Type_1_exporter"/>
</dbReference>
<dbReference type="InterPro" id="IPR011527">
    <property type="entry name" value="ABC1_TM_dom"/>
</dbReference>
<accession>A0A1F5V835</accession>
<keyword evidence="4 5" id="KW-0472">Membrane</keyword>
<dbReference type="GO" id="GO:0005524">
    <property type="term" value="F:ATP binding"/>
    <property type="evidence" value="ECO:0007669"/>
    <property type="project" value="InterPro"/>
</dbReference>
<evidence type="ECO:0000259" key="6">
    <source>
        <dbReference type="PROSITE" id="PS50929"/>
    </source>
</evidence>
<evidence type="ECO:0000313" key="7">
    <source>
        <dbReference type="EMBL" id="OGF59576.1"/>
    </source>
</evidence>
<evidence type="ECO:0000256" key="5">
    <source>
        <dbReference type="SAM" id="Phobius"/>
    </source>
</evidence>
<feature type="transmembrane region" description="Helical" evidence="5">
    <location>
        <begin position="328"/>
        <end position="351"/>
    </location>
</feature>
<sequence length="620" mass="68820">MIRLARYLKPFTLMILIAIVLLFVQGIADLSLPDYMSNIVNNGIQQGGIENAVPEAIRLSEMKKLTIFMSSDDKAEVMKNYKLIAFTSSDYDKYLENYPQLREGAIYVLNKIDQKETGKINPLMGKAFLAVSAIEQIITDPSRASATGDELGLDFTKIPEGTTSDQIFNMLANLPDDQLLKIHTAIDKQFEALGDKMVTQMAVGSVKAEYSALGMDTDKIQSNYIWYTGLLMLLLSLLSAASTVAVGYLSARTAAGLSRNLRKKVFNKVENFSNAEFDKFSTASLITRSTNDITQIQMLIIILIRIVFYAPILGIGGIILALDKSTSMSWIIAVAIVTLVSLIIVVFSIALPKFKIIQNLIDRLSLITRENLSGMMVIRAFNKQKFEEDRFDRANIDLTKTNLFINRVMVVMMPVMMLIMNGLSLLIIWVGAHQVAQSKMQVGDMMAFLQYAILIVMAFLMMSIMFIMIPRASVSAGRVADVLETEAIIRDPQNAKHFSGSGFGAIEFRNVSFRYPGADEDVLHDISFSTKPGQTTAFIGPTGSGKSTLVNLILRFYDVSKGKILVDGIDIREVKQHDLRDKIGYVPQKSILFSGTIESNLRYADENASEEKLRTAAEVA</sequence>
<dbReference type="GO" id="GO:0016887">
    <property type="term" value="F:ATP hydrolysis activity"/>
    <property type="evidence" value="ECO:0007669"/>
    <property type="project" value="InterPro"/>
</dbReference>
<feature type="transmembrane region" description="Helical" evidence="5">
    <location>
        <begin position="408"/>
        <end position="429"/>
    </location>
</feature>
<dbReference type="CDD" id="cd18548">
    <property type="entry name" value="ABC_6TM_Tm287_like"/>
    <property type="match status" value="1"/>
</dbReference>
<feature type="domain" description="ABC transmembrane type-1" evidence="6">
    <location>
        <begin position="219"/>
        <end position="471"/>
    </location>
</feature>
<reference evidence="7 8" key="1">
    <citation type="journal article" date="2016" name="Nat. Commun.">
        <title>Thousands of microbial genomes shed light on interconnected biogeochemical processes in an aquifer system.</title>
        <authorList>
            <person name="Anantharaman K."/>
            <person name="Brown C.T."/>
            <person name="Hug L.A."/>
            <person name="Sharon I."/>
            <person name="Castelle C.J."/>
            <person name="Probst A.J."/>
            <person name="Thomas B.C."/>
            <person name="Singh A."/>
            <person name="Wilkins M.J."/>
            <person name="Karaoz U."/>
            <person name="Brodie E.L."/>
            <person name="Williams K.H."/>
            <person name="Hubbard S.S."/>
            <person name="Banfield J.F."/>
        </authorList>
    </citation>
    <scope>NUCLEOTIDE SEQUENCE [LARGE SCALE GENOMIC DNA]</scope>
</reference>
<dbReference type="Gene3D" id="1.20.1560.10">
    <property type="entry name" value="ABC transporter type 1, transmembrane domain"/>
    <property type="match status" value="1"/>
</dbReference>
<dbReference type="Proteomes" id="UP000178943">
    <property type="component" value="Unassembled WGS sequence"/>
</dbReference>
<dbReference type="AlphaFoldDB" id="A0A1F5V835"/>
<dbReference type="GO" id="GO:0005886">
    <property type="term" value="C:plasma membrane"/>
    <property type="evidence" value="ECO:0007669"/>
    <property type="project" value="UniProtKB-SubCell"/>
</dbReference>
<dbReference type="SUPFAM" id="SSF52540">
    <property type="entry name" value="P-loop containing nucleoside triphosphate hydrolases"/>
    <property type="match status" value="1"/>
</dbReference>
<dbReference type="InterPro" id="IPR027417">
    <property type="entry name" value="P-loop_NTPase"/>
</dbReference>
<keyword evidence="3 5" id="KW-1133">Transmembrane helix</keyword>
<dbReference type="Gene3D" id="3.40.50.300">
    <property type="entry name" value="P-loop containing nucleotide triphosphate hydrolases"/>
    <property type="match status" value="1"/>
</dbReference>
<evidence type="ECO:0000256" key="2">
    <source>
        <dbReference type="ARBA" id="ARBA00022692"/>
    </source>
</evidence>